<dbReference type="AlphaFoldDB" id="S3ZPG2"/>
<dbReference type="EMBL" id="AOPZ01000059">
    <property type="protein sequence ID" value="EPH45391.1"/>
    <property type="molecule type" value="Genomic_DNA"/>
</dbReference>
<name>S3ZPG2_9ACTN</name>
<dbReference type="PATRIC" id="fig|1286094.4.peg.1513"/>
<comment type="caution">
    <text evidence="2">The sequence shown here is derived from an EMBL/GenBank/DDBJ whole genome shotgun (WGS) entry which is preliminary data.</text>
</comment>
<feature type="compositionally biased region" description="Low complexity" evidence="1">
    <location>
        <begin position="120"/>
        <end position="129"/>
    </location>
</feature>
<evidence type="ECO:0000313" key="2">
    <source>
        <dbReference type="EMBL" id="EPH45391.1"/>
    </source>
</evidence>
<dbReference type="InterPro" id="IPR026337">
    <property type="entry name" value="AKG_HExxH"/>
</dbReference>
<dbReference type="OrthoDB" id="796761at2"/>
<evidence type="ECO:0000313" key="3">
    <source>
        <dbReference type="Proteomes" id="UP000014629"/>
    </source>
</evidence>
<protein>
    <recommendedName>
        <fullName evidence="4">HEXXH motif domain-containing protein</fullName>
    </recommendedName>
</protein>
<dbReference type="RefSeq" id="WP_016639666.1">
    <property type="nucleotide sequence ID" value="NZ_AOPZ01000059.1"/>
</dbReference>
<gene>
    <name evidence="2" type="ORF">STRAU_1536</name>
</gene>
<sequence>MPPDASPGGVAPVRRCSLSAADFDTLAGGGGGPELLESLWGAERSQRLLLLDLFLDLVAECPETLGPLPAADEAWRLLLRAEAQDRTAVEDLLLRPETGLWLTGVLRRLRGGAPSPVPRAAPGDSPSDLDASDLDASDLDVPVWTDVGQFHALAAAAAIRAGLDFTAVVPARHGTVVVPSVGRAVLPGAYGRGRQPIWGCAHLTYREGELAVSLGGRSVRSEQPGGGPGTGWEPVRTATLPLPGTEATVLLDDLGSQRIVPTPSGLPPERLPDEEARQWTDLLREAGPLLAEADAQSARDIAALLRSIEPLPFSENERLSSATSGDGVGRLASGLPADALQLAAVLAHEIQHSKLAVLMHLYRLYEPDDGSLFYAPWRDDPRPLRGLLQGVYAFTGVARFWRGWSRHLGGGEESAAAHFEYVLWRRQLLRATGELQRHPGLTALGRRVIRRLRETIAGWGPPDPARPTHAMAEDAADHHALTWRLHHVAPDPAVVEALARAWPRPLTPLDTGTPRLSPDPAVPRLDTVIALHRLRLSDPGALNKIAASPPDVTALVPGASGTELLHVLGDTEGVRRLSTTAVLEGSENPSSWACLALTVRGPVLQGTPELARAVYAGVRDRDGTAPDPVSFAAWLDGVVRTL</sequence>
<dbReference type="NCBIfam" id="TIGR04267">
    <property type="entry name" value="mod_HExxH"/>
    <property type="match status" value="1"/>
</dbReference>
<reference evidence="2 3" key="1">
    <citation type="submission" date="2013-02" db="EMBL/GenBank/DDBJ databases">
        <title>Draft Genome Sequence of Streptomyces aurantiacus, Which Produces Setomimycin.</title>
        <authorList>
            <person name="Gruening B.A."/>
            <person name="Praeg A."/>
            <person name="Erxleben A."/>
            <person name="Guenther S."/>
            <person name="Mueller M."/>
        </authorList>
    </citation>
    <scope>NUCLEOTIDE SEQUENCE [LARGE SCALE GENOMIC DNA]</scope>
    <source>
        <strain evidence="2 3">JA 4570</strain>
    </source>
</reference>
<evidence type="ECO:0008006" key="4">
    <source>
        <dbReference type="Google" id="ProtNLM"/>
    </source>
</evidence>
<feature type="region of interest" description="Disordered" evidence="1">
    <location>
        <begin position="113"/>
        <end position="132"/>
    </location>
</feature>
<proteinExistence type="predicted"/>
<accession>S3ZPG2</accession>
<organism evidence="2 3">
    <name type="scientific">Streptomyces aurantiacus JA 4570</name>
    <dbReference type="NCBI Taxonomy" id="1286094"/>
    <lineage>
        <taxon>Bacteria</taxon>
        <taxon>Bacillati</taxon>
        <taxon>Actinomycetota</taxon>
        <taxon>Actinomycetes</taxon>
        <taxon>Kitasatosporales</taxon>
        <taxon>Streptomycetaceae</taxon>
        <taxon>Streptomyces</taxon>
        <taxon>Streptomyces aurantiacus group</taxon>
    </lineage>
</organism>
<evidence type="ECO:0000256" key="1">
    <source>
        <dbReference type="SAM" id="MobiDB-lite"/>
    </source>
</evidence>
<dbReference type="Proteomes" id="UP000014629">
    <property type="component" value="Unassembled WGS sequence"/>
</dbReference>
<keyword evidence="3" id="KW-1185">Reference proteome</keyword>